<reference evidence="2 3" key="1">
    <citation type="submission" date="2015-09" db="EMBL/GenBank/DDBJ databases">
        <title>Trachymyrmex cornetzi WGS genome.</title>
        <authorList>
            <person name="Nygaard S."/>
            <person name="Hu H."/>
            <person name="Boomsma J."/>
            <person name="Zhang G."/>
        </authorList>
    </citation>
    <scope>NUCLEOTIDE SEQUENCE [LARGE SCALE GENOMIC DNA]</scope>
    <source>
        <strain evidence="2">Tcor2-1</strain>
        <tissue evidence="2">Whole body</tissue>
    </source>
</reference>
<dbReference type="AlphaFoldDB" id="A0A151IR33"/>
<dbReference type="EMBL" id="KQ981152">
    <property type="protein sequence ID" value="KYN09076.1"/>
    <property type="molecule type" value="Genomic_DNA"/>
</dbReference>
<sequence>HVGAAVFSPQLNAELMLKLPPFTSIFSAEVYAVYSPITLSIDLKLPKASFITDSKSVLEAAKGYCNSTNNYLIPLIKSALKEAETSGTNIRFIWIPSHRGIEGNEKADQLAKRAIRHGIERNFKVPYSDFCAVIKLDIFNNFYRQLESLADIKGSFYFSKIFNKSSKPWYFRMKVSRETIVMINRLRSDHYNLNHSLYRKNLVDDPSCPCGSPKQDILHMIYDCPDVYEGARFLRRVIDRVAPTGDRLAKFALVISKPSECLCRLILNFSKLCCRQF</sequence>
<dbReference type="Pfam" id="PF00075">
    <property type="entry name" value="RNase_H"/>
    <property type="match status" value="1"/>
</dbReference>
<dbReference type="GO" id="GO:0003676">
    <property type="term" value="F:nucleic acid binding"/>
    <property type="evidence" value="ECO:0007669"/>
    <property type="project" value="InterPro"/>
</dbReference>
<protein>
    <recommendedName>
        <fullName evidence="1">RNase H type-1 domain-containing protein</fullName>
    </recommendedName>
</protein>
<dbReference type="Proteomes" id="UP000078492">
    <property type="component" value="Unassembled WGS sequence"/>
</dbReference>
<feature type="domain" description="RNase H type-1" evidence="1">
    <location>
        <begin position="1"/>
        <end position="116"/>
    </location>
</feature>
<dbReference type="Gene3D" id="3.30.420.10">
    <property type="entry name" value="Ribonuclease H-like superfamily/Ribonuclease H"/>
    <property type="match status" value="1"/>
</dbReference>
<accession>A0A151IR33</accession>
<dbReference type="GO" id="GO:0004523">
    <property type="term" value="F:RNA-DNA hybrid ribonuclease activity"/>
    <property type="evidence" value="ECO:0007669"/>
    <property type="project" value="InterPro"/>
</dbReference>
<evidence type="ECO:0000259" key="1">
    <source>
        <dbReference type="PROSITE" id="PS50879"/>
    </source>
</evidence>
<dbReference type="PROSITE" id="PS50879">
    <property type="entry name" value="RNASE_H_1"/>
    <property type="match status" value="1"/>
</dbReference>
<dbReference type="InterPro" id="IPR036397">
    <property type="entry name" value="RNaseH_sf"/>
</dbReference>
<dbReference type="STRING" id="471704.A0A151IR33"/>
<dbReference type="InterPro" id="IPR002156">
    <property type="entry name" value="RNaseH_domain"/>
</dbReference>
<evidence type="ECO:0000313" key="2">
    <source>
        <dbReference type="EMBL" id="KYN09076.1"/>
    </source>
</evidence>
<feature type="non-terminal residue" evidence="2">
    <location>
        <position position="1"/>
    </location>
</feature>
<proteinExistence type="predicted"/>
<organism evidence="2 3">
    <name type="scientific">Trachymyrmex cornetzi</name>
    <dbReference type="NCBI Taxonomy" id="471704"/>
    <lineage>
        <taxon>Eukaryota</taxon>
        <taxon>Metazoa</taxon>
        <taxon>Ecdysozoa</taxon>
        <taxon>Arthropoda</taxon>
        <taxon>Hexapoda</taxon>
        <taxon>Insecta</taxon>
        <taxon>Pterygota</taxon>
        <taxon>Neoptera</taxon>
        <taxon>Endopterygota</taxon>
        <taxon>Hymenoptera</taxon>
        <taxon>Apocrita</taxon>
        <taxon>Aculeata</taxon>
        <taxon>Formicoidea</taxon>
        <taxon>Formicidae</taxon>
        <taxon>Myrmicinae</taxon>
        <taxon>Trachymyrmex</taxon>
    </lineage>
</organism>
<gene>
    <name evidence="2" type="ORF">ALC57_18814</name>
</gene>
<name>A0A151IR33_9HYME</name>
<evidence type="ECO:0000313" key="3">
    <source>
        <dbReference type="Proteomes" id="UP000078492"/>
    </source>
</evidence>
<keyword evidence="3" id="KW-1185">Reference proteome</keyword>
<dbReference type="CDD" id="cd09276">
    <property type="entry name" value="Rnase_HI_RT_non_LTR"/>
    <property type="match status" value="1"/>
</dbReference>
<dbReference type="InterPro" id="IPR012337">
    <property type="entry name" value="RNaseH-like_sf"/>
</dbReference>
<dbReference type="SUPFAM" id="SSF53098">
    <property type="entry name" value="Ribonuclease H-like"/>
    <property type="match status" value="1"/>
</dbReference>